<evidence type="ECO:0000259" key="2">
    <source>
        <dbReference type="PROSITE" id="PS51379"/>
    </source>
</evidence>
<dbReference type="CDD" id="cd06257">
    <property type="entry name" value="DnaJ"/>
    <property type="match status" value="1"/>
</dbReference>
<dbReference type="InterPro" id="IPR017896">
    <property type="entry name" value="4Fe4S_Fe-S-bd"/>
</dbReference>
<dbReference type="Gene3D" id="3.30.70.20">
    <property type="match status" value="1"/>
</dbReference>
<proteinExistence type="predicted"/>
<dbReference type="Proteomes" id="UP001140206">
    <property type="component" value="Chromosome 1"/>
</dbReference>
<dbReference type="InterPro" id="IPR036869">
    <property type="entry name" value="J_dom_sf"/>
</dbReference>
<dbReference type="SUPFAM" id="SSF54862">
    <property type="entry name" value="4Fe-4S ferredoxins"/>
    <property type="match status" value="1"/>
</dbReference>
<reference evidence="3" key="1">
    <citation type="submission" date="2022-08" db="EMBL/GenBank/DDBJ databases">
        <authorList>
            <person name="Marques A."/>
        </authorList>
    </citation>
    <scope>NUCLEOTIDE SEQUENCE</scope>
    <source>
        <strain evidence="3">RhyPub2mFocal</strain>
        <tissue evidence="3">Leaves</tissue>
    </source>
</reference>
<dbReference type="Gene3D" id="1.10.287.110">
    <property type="entry name" value="DnaJ domain"/>
    <property type="match status" value="1"/>
</dbReference>
<dbReference type="PRINTS" id="PR00625">
    <property type="entry name" value="JDOMAIN"/>
</dbReference>
<dbReference type="AlphaFoldDB" id="A0AAV8EW61"/>
<keyword evidence="5" id="KW-1185">Reference proteome</keyword>
<dbReference type="SUPFAM" id="SSF46565">
    <property type="entry name" value="Chaperone J-domain"/>
    <property type="match status" value="1"/>
</dbReference>
<dbReference type="InterPro" id="IPR001623">
    <property type="entry name" value="DnaJ_domain"/>
</dbReference>
<dbReference type="EMBL" id="JAMFTS010000003">
    <property type="protein sequence ID" value="KAJ4782553.1"/>
    <property type="molecule type" value="Genomic_DNA"/>
</dbReference>
<dbReference type="PANTHER" id="PTHR45295:SF4">
    <property type="entry name" value="OS06G0474800 PROTEIN"/>
    <property type="match status" value="1"/>
</dbReference>
<organism evidence="3 5">
    <name type="scientific">Rhynchospora pubera</name>
    <dbReference type="NCBI Taxonomy" id="906938"/>
    <lineage>
        <taxon>Eukaryota</taxon>
        <taxon>Viridiplantae</taxon>
        <taxon>Streptophyta</taxon>
        <taxon>Embryophyta</taxon>
        <taxon>Tracheophyta</taxon>
        <taxon>Spermatophyta</taxon>
        <taxon>Magnoliopsida</taxon>
        <taxon>Liliopsida</taxon>
        <taxon>Poales</taxon>
        <taxon>Cyperaceae</taxon>
        <taxon>Cyperoideae</taxon>
        <taxon>Rhynchosporeae</taxon>
        <taxon>Rhynchospora</taxon>
    </lineage>
</organism>
<comment type="caution">
    <text evidence="3">The sequence shown here is derived from an EMBL/GenBank/DDBJ whole genome shotgun (WGS) entry which is preliminary data.</text>
</comment>
<name>A0AAV8EW61_9POAL</name>
<dbReference type="Proteomes" id="UP001140206">
    <property type="component" value="Chromosome 3"/>
</dbReference>
<evidence type="ECO:0000313" key="4">
    <source>
        <dbReference type="EMBL" id="KAJ4808980.1"/>
    </source>
</evidence>
<accession>A0AAV8EW61</accession>
<dbReference type="EMBL" id="JAMFTS010000001">
    <property type="protein sequence ID" value="KAJ4808980.1"/>
    <property type="molecule type" value="Genomic_DNA"/>
</dbReference>
<feature type="domain" description="J" evidence="1">
    <location>
        <begin position="55"/>
        <end position="127"/>
    </location>
</feature>
<dbReference type="GO" id="GO:0005783">
    <property type="term" value="C:endoplasmic reticulum"/>
    <property type="evidence" value="ECO:0007669"/>
    <property type="project" value="UniProtKB-ARBA"/>
</dbReference>
<evidence type="ECO:0000313" key="3">
    <source>
        <dbReference type="EMBL" id="KAJ4782553.1"/>
    </source>
</evidence>
<dbReference type="PROSITE" id="PS51379">
    <property type="entry name" value="4FE4S_FER_2"/>
    <property type="match status" value="1"/>
</dbReference>
<dbReference type="Pfam" id="PF13370">
    <property type="entry name" value="Fer4_13"/>
    <property type="match status" value="1"/>
</dbReference>
<evidence type="ECO:0000259" key="1">
    <source>
        <dbReference type="PROSITE" id="PS50076"/>
    </source>
</evidence>
<dbReference type="SMART" id="SM00271">
    <property type="entry name" value="DnaJ"/>
    <property type="match status" value="1"/>
</dbReference>
<dbReference type="PROSITE" id="PS50076">
    <property type="entry name" value="DNAJ_2"/>
    <property type="match status" value="1"/>
</dbReference>
<dbReference type="Pfam" id="PF00226">
    <property type="entry name" value="DnaJ"/>
    <property type="match status" value="1"/>
</dbReference>
<dbReference type="PANTHER" id="PTHR45295">
    <property type="entry name" value="CHAPERONE PROTEIN DNAJ C76, CHLOROPLASTIC"/>
    <property type="match status" value="1"/>
</dbReference>
<gene>
    <name evidence="4" type="ORF">LUZ62_021546</name>
    <name evidence="3" type="ORF">LUZ62_066810</name>
</gene>
<evidence type="ECO:0000313" key="5">
    <source>
        <dbReference type="Proteomes" id="UP001140206"/>
    </source>
</evidence>
<sequence>MLQFIAICTTIHLSPLHTHDKLKPVRGRCWLNKRPITVKCCSSKRNNSKEVGAVNYYEVLGVGADSSAQEIKEAYRRLQKQHHPDIAGDQGHEYTLLLNEAYRKLIRMKQNSGKKQAGFGGNYNYNGEGYSRWNGPIRSQALFVDENKCIGCRECVHYASNTFTMDEALGCARVKVQFGDYDKNIEVAVESCPVNCIHRVSSDELPLLEYVVQPQPKQAFGIFGGGWERPADIFAAARNLQKQLKHQKEMQNYSDDEEMEEETAAQAMAYRDAMEELKWNQLSKMWGWISDFLPRK</sequence>
<feature type="domain" description="4Fe-4S ferredoxin-type" evidence="2">
    <location>
        <begin position="140"/>
        <end position="168"/>
    </location>
</feature>
<protein>
    <submittedName>
        <fullName evidence="3">Chaperone DnaJ</fullName>
    </submittedName>
</protein>